<proteinExistence type="predicted"/>
<name>A0A8S5S9H5_9CAUD</name>
<dbReference type="EMBL" id="BK032557">
    <property type="protein sequence ID" value="DAF47700.1"/>
    <property type="molecule type" value="Genomic_DNA"/>
</dbReference>
<protein>
    <submittedName>
        <fullName evidence="1">Uncharacterized protein</fullName>
    </submittedName>
</protein>
<sequence length="185" mass="21738">MIDALVGKDSKRFDRKHLESLPAAAVGVVYKCVFGEPKVLPNNKDYDSQGNEVTYEIKEADDTEIVEPYDPEYLEENPQRDEVLSTYEKWYLKEVAKIEKALRQVRVAFDWDDRFDTFRVARYPRGEYPVYRYIWIEEDNTYAFGPAESMESGHDTVTTPRLSVLVRKVKTWTETKLIKKDENHD</sequence>
<organism evidence="1">
    <name type="scientific">Myoviridae sp. ctByu2</name>
    <dbReference type="NCBI Taxonomy" id="2827668"/>
    <lineage>
        <taxon>Viruses</taxon>
        <taxon>Duplodnaviria</taxon>
        <taxon>Heunggongvirae</taxon>
        <taxon>Uroviricota</taxon>
        <taxon>Caudoviricetes</taxon>
    </lineage>
</organism>
<reference evidence="1" key="1">
    <citation type="journal article" date="2021" name="Proc. Natl. Acad. Sci. U.S.A.">
        <title>A Catalog of Tens of Thousands of Viruses from Human Metagenomes Reveals Hidden Associations with Chronic Diseases.</title>
        <authorList>
            <person name="Tisza M.J."/>
            <person name="Buck C.B."/>
        </authorList>
    </citation>
    <scope>NUCLEOTIDE SEQUENCE</scope>
    <source>
        <strain evidence="1">CtByu2</strain>
    </source>
</reference>
<evidence type="ECO:0000313" key="1">
    <source>
        <dbReference type="EMBL" id="DAF47700.1"/>
    </source>
</evidence>
<accession>A0A8S5S9H5</accession>